<dbReference type="GO" id="GO:0005730">
    <property type="term" value="C:nucleolus"/>
    <property type="evidence" value="ECO:0007669"/>
    <property type="project" value="InterPro"/>
</dbReference>
<feature type="compositionally biased region" description="Acidic residues" evidence="3">
    <location>
        <begin position="742"/>
        <end position="751"/>
    </location>
</feature>
<dbReference type="GO" id="GO:0043565">
    <property type="term" value="F:sequence-specific DNA binding"/>
    <property type="evidence" value="ECO:0007669"/>
    <property type="project" value="TreeGrafter"/>
</dbReference>
<evidence type="ECO:0000256" key="3">
    <source>
        <dbReference type="SAM" id="MobiDB-lite"/>
    </source>
</evidence>
<dbReference type="PANTHER" id="PTHR13213:SF2">
    <property type="entry name" value="MYB-BINDING PROTEIN 1A"/>
    <property type="match status" value="1"/>
</dbReference>
<evidence type="ECO:0000256" key="1">
    <source>
        <dbReference type="ARBA" id="ARBA00004123"/>
    </source>
</evidence>
<reference evidence="5" key="1">
    <citation type="submission" date="2023-11" db="UniProtKB">
        <authorList>
            <consortium name="WormBaseParasite"/>
        </authorList>
    </citation>
    <scope>IDENTIFICATION</scope>
</reference>
<evidence type="ECO:0000313" key="5">
    <source>
        <dbReference type="WBParaSite" id="SMTH1_35320.1"/>
    </source>
</evidence>
<feature type="region of interest" description="Disordered" evidence="3">
    <location>
        <begin position="1160"/>
        <end position="1245"/>
    </location>
</feature>
<feature type="compositionally biased region" description="Basic and acidic residues" evidence="3">
    <location>
        <begin position="1230"/>
        <end position="1245"/>
    </location>
</feature>
<dbReference type="InterPro" id="IPR007015">
    <property type="entry name" value="DNA_pol_V/MYBBP1A"/>
</dbReference>
<protein>
    <submittedName>
        <fullName evidence="5">Uncharacterized protein</fullName>
    </submittedName>
</protein>
<sequence length="1245" mass="142481">MQTDRTFLDLFWGLSARDENQRIEASNKLVDLLSSKTDEVKTTYFTYTRQRLVKGLKSFDESTRSSYEHCLIRYLKDFPTETSTKELAESMSVQVFASEPSTQNERSSVKSAYLACARVLCASGRIKEIDEEFAKVLLQPIILLTKSTHHRAAAYLAISEMSLQAPKHLIAKLSCFLKETWQNLMSSNSDITGELLLVILSFQHRFQKRLQKLDIPAFKLSEKQYRRKLLFGILHSHDAIVMRLIDEVLKRDILSTVWDSVKTTLCSKANKTKNTFRFLQIVVHIICNEEEKFDFVLSSEVFEGFSKQLSDCKYSYFPQVSHLLRVMMDKIIGSTNVDENLQKSAVSMSPDRLLKSIALNYPLFDFFCDSSSPKPCQIIFYSAPSSLSLDTLQLYVKQLTSAFINAEVQYSNKNVRNIRGLNNPNQIQSVDLNYDAIQCFVIKHLQIVVNTILKFRYMEGTELLSQILEFLLTIGMTYSLKVDNTTLKTPISTNVAKICWGVLFGILDCMVLQAVTINKHSGQETIKNITNMDIIRHCVSLLKNAVPQCTRAMSTHSSNTDISLCLDSLKRCLKLLQKVDPEDQLDQYILIMCGAVSVFSLSMPIEDTSEILNDLVECRKRRLENNIFEGPHWSEVLTDVILSALSFPVHMLRSVTRLTFKKMVLEKAFISTINSGEEYPSCLKLIGDILKTRSSKQADRAKHDEDEDDDSEKEDLVHFSLFNSTKLIQSKELSMRIDDFEDETVSVEDEEKIANQERNSQDTSDDSDSDAVEEEIDIDEDELNQIKNSVRDALGPAALDSENNDCRDFTDAEMFERDEALAAAFRIHMRKPQRIVADQARSVGELKMKCFDLIECILQYSSEPQLVLPALDLVLDIGKGSIEYETAKSRNDLSSNRKINQKQKRKTSFIAKYGDIPPLSTDRTQLFTELLSNIIEFIYRSMKPLKAEFPDLESPLSDYLLEQLHEVLSNTNHQAALFLNLLSHCQTFAHKASKLLVETTVKACEKIIDSLDDIREVKINGFESCNLVNLFQIVTHMFKSNKNELKAKKMSRKLSVKLAEVLQTAEKASQCSVNNNVWYNRLKLSLALFELLMCIVKLDENASSTFLQDHIVKLLEKFPSTQKPIRSAARRFLNLLKENNRKSGIFNESESRQEKLRLKMERKKQRQQKRKEKALMKRKPADKATEPKRNEVNAKKKSLKNNANKSKSTIKTVPSPKDSQKVRVLKRKRQPDIKSDNKKRKVTED</sequence>
<feature type="compositionally biased region" description="Basic residues" evidence="3">
    <location>
        <begin position="1160"/>
        <end position="1172"/>
    </location>
</feature>
<feature type="compositionally biased region" description="Acidic residues" evidence="3">
    <location>
        <begin position="763"/>
        <end position="782"/>
    </location>
</feature>
<dbReference type="Proteomes" id="UP000050791">
    <property type="component" value="Unassembled WGS sequence"/>
</dbReference>
<dbReference type="GO" id="GO:0003714">
    <property type="term" value="F:transcription corepressor activity"/>
    <property type="evidence" value="ECO:0007669"/>
    <property type="project" value="TreeGrafter"/>
</dbReference>
<organism evidence="4 5">
    <name type="scientific">Schistosoma mattheei</name>
    <dbReference type="NCBI Taxonomy" id="31246"/>
    <lineage>
        <taxon>Eukaryota</taxon>
        <taxon>Metazoa</taxon>
        <taxon>Spiralia</taxon>
        <taxon>Lophotrochozoa</taxon>
        <taxon>Platyhelminthes</taxon>
        <taxon>Trematoda</taxon>
        <taxon>Digenea</taxon>
        <taxon>Strigeidida</taxon>
        <taxon>Schistosomatoidea</taxon>
        <taxon>Schistosomatidae</taxon>
        <taxon>Schistosoma</taxon>
    </lineage>
</organism>
<accession>A0AA85B8U5</accession>
<proteinExistence type="predicted"/>
<comment type="subcellular location">
    <subcellularLocation>
        <location evidence="1">Nucleus</location>
    </subcellularLocation>
</comment>
<dbReference type="WBParaSite" id="SMTH1_35320.1">
    <property type="protein sequence ID" value="SMTH1_35320.1"/>
    <property type="gene ID" value="SMTH1_35320"/>
</dbReference>
<dbReference type="Pfam" id="PF04931">
    <property type="entry name" value="DNA_pol_phi"/>
    <property type="match status" value="1"/>
</dbReference>
<evidence type="ECO:0000313" key="4">
    <source>
        <dbReference type="Proteomes" id="UP000050791"/>
    </source>
</evidence>
<name>A0AA85B8U5_9TREM</name>
<dbReference type="PANTHER" id="PTHR13213">
    <property type="entry name" value="MYB-BINDING PROTEIN 1A FAMILY MEMBER"/>
    <property type="match status" value="1"/>
</dbReference>
<evidence type="ECO:0000256" key="2">
    <source>
        <dbReference type="ARBA" id="ARBA00023242"/>
    </source>
</evidence>
<keyword evidence="2" id="KW-0539">Nucleus</keyword>
<dbReference type="AlphaFoldDB" id="A0AA85B8U5"/>
<feature type="region of interest" description="Disordered" evidence="3">
    <location>
        <begin position="742"/>
        <end position="782"/>
    </location>
</feature>
<feature type="compositionally biased region" description="Basic and acidic residues" evidence="3">
    <location>
        <begin position="1173"/>
        <end position="1194"/>
    </location>
</feature>
<dbReference type="GO" id="GO:0003723">
    <property type="term" value="F:RNA binding"/>
    <property type="evidence" value="ECO:0007669"/>
    <property type="project" value="TreeGrafter"/>
</dbReference>